<sequence length="66" mass="7902">MNIKTSYIGATQVFTPKSPGHSGVSPEHYDDTERLELASRRSRRRYVQYNRRKVTREPRISYRLWC</sequence>
<proteinExistence type="predicted"/>
<evidence type="ECO:0000313" key="3">
    <source>
        <dbReference type="Proteomes" id="UP000807306"/>
    </source>
</evidence>
<evidence type="ECO:0000256" key="1">
    <source>
        <dbReference type="SAM" id="MobiDB-lite"/>
    </source>
</evidence>
<dbReference type="Proteomes" id="UP000807306">
    <property type="component" value="Unassembled WGS sequence"/>
</dbReference>
<feature type="compositionally biased region" description="Polar residues" evidence="1">
    <location>
        <begin position="1"/>
        <end position="15"/>
    </location>
</feature>
<dbReference type="EMBL" id="MU157845">
    <property type="protein sequence ID" value="KAF9529506.1"/>
    <property type="molecule type" value="Genomic_DNA"/>
</dbReference>
<accession>A0A9P6EI30</accession>
<evidence type="ECO:0000313" key="2">
    <source>
        <dbReference type="EMBL" id="KAF9529506.1"/>
    </source>
</evidence>
<comment type="caution">
    <text evidence="2">The sequence shown here is derived from an EMBL/GenBank/DDBJ whole genome shotgun (WGS) entry which is preliminary data.</text>
</comment>
<protein>
    <submittedName>
        <fullName evidence="2">Uncharacterized protein</fullName>
    </submittedName>
</protein>
<keyword evidence="3" id="KW-1185">Reference proteome</keyword>
<gene>
    <name evidence="2" type="ORF">CPB83DRAFT_852251</name>
</gene>
<name>A0A9P6EI30_9AGAR</name>
<reference evidence="2" key="1">
    <citation type="submission" date="2020-11" db="EMBL/GenBank/DDBJ databases">
        <authorList>
            <consortium name="DOE Joint Genome Institute"/>
            <person name="Ahrendt S."/>
            <person name="Riley R."/>
            <person name="Andreopoulos W."/>
            <person name="Labutti K."/>
            <person name="Pangilinan J."/>
            <person name="Ruiz-Duenas F.J."/>
            <person name="Barrasa J.M."/>
            <person name="Sanchez-Garcia M."/>
            <person name="Camarero S."/>
            <person name="Miyauchi S."/>
            <person name="Serrano A."/>
            <person name="Linde D."/>
            <person name="Babiker R."/>
            <person name="Drula E."/>
            <person name="Ayuso-Fernandez I."/>
            <person name="Pacheco R."/>
            <person name="Padilla G."/>
            <person name="Ferreira P."/>
            <person name="Barriuso J."/>
            <person name="Kellner H."/>
            <person name="Castanera R."/>
            <person name="Alfaro M."/>
            <person name="Ramirez L."/>
            <person name="Pisabarro A.G."/>
            <person name="Kuo A."/>
            <person name="Tritt A."/>
            <person name="Lipzen A."/>
            <person name="He G."/>
            <person name="Yan M."/>
            <person name="Ng V."/>
            <person name="Cullen D."/>
            <person name="Martin F."/>
            <person name="Rosso M.-N."/>
            <person name="Henrissat B."/>
            <person name="Hibbett D."/>
            <person name="Martinez A.T."/>
            <person name="Grigoriev I.V."/>
        </authorList>
    </citation>
    <scope>NUCLEOTIDE SEQUENCE</scope>
    <source>
        <strain evidence="2">CBS 506.95</strain>
    </source>
</reference>
<dbReference type="AlphaFoldDB" id="A0A9P6EI30"/>
<organism evidence="2 3">
    <name type="scientific">Crepidotus variabilis</name>
    <dbReference type="NCBI Taxonomy" id="179855"/>
    <lineage>
        <taxon>Eukaryota</taxon>
        <taxon>Fungi</taxon>
        <taxon>Dikarya</taxon>
        <taxon>Basidiomycota</taxon>
        <taxon>Agaricomycotina</taxon>
        <taxon>Agaricomycetes</taxon>
        <taxon>Agaricomycetidae</taxon>
        <taxon>Agaricales</taxon>
        <taxon>Agaricineae</taxon>
        <taxon>Crepidotaceae</taxon>
        <taxon>Crepidotus</taxon>
    </lineage>
</organism>
<feature type="region of interest" description="Disordered" evidence="1">
    <location>
        <begin position="1"/>
        <end position="32"/>
    </location>
</feature>